<dbReference type="OrthoDB" id="962208at2"/>
<dbReference type="Proteomes" id="UP000244450">
    <property type="component" value="Unassembled WGS sequence"/>
</dbReference>
<keyword evidence="2" id="KW-1185">Reference proteome</keyword>
<gene>
    <name evidence="1" type="ORF">DCC81_24770</name>
</gene>
<proteinExistence type="predicted"/>
<evidence type="ECO:0008006" key="3">
    <source>
        <dbReference type="Google" id="ProtNLM"/>
    </source>
</evidence>
<evidence type="ECO:0000313" key="2">
    <source>
        <dbReference type="Proteomes" id="UP000244450"/>
    </source>
</evidence>
<evidence type="ECO:0000313" key="1">
    <source>
        <dbReference type="EMBL" id="PUZ21804.1"/>
    </source>
</evidence>
<protein>
    <recommendedName>
        <fullName evidence="3">HK97 gp10 family phage protein</fullName>
    </recommendedName>
</protein>
<accession>A0A2T7BBN1</accession>
<dbReference type="Pfam" id="PF04883">
    <property type="entry name" value="HK97-gp10_like"/>
    <property type="match status" value="1"/>
</dbReference>
<dbReference type="RefSeq" id="WP_108689453.1">
    <property type="nucleotide sequence ID" value="NZ_QCYK01000004.1"/>
</dbReference>
<dbReference type="NCBIfam" id="TIGR01725">
    <property type="entry name" value="phge_HK97_gp10"/>
    <property type="match status" value="1"/>
</dbReference>
<dbReference type="AlphaFoldDB" id="A0A2T7BBN1"/>
<organism evidence="1 2">
    <name type="scientific">Chitinophaga parva</name>
    <dbReference type="NCBI Taxonomy" id="2169414"/>
    <lineage>
        <taxon>Bacteria</taxon>
        <taxon>Pseudomonadati</taxon>
        <taxon>Bacteroidota</taxon>
        <taxon>Chitinophagia</taxon>
        <taxon>Chitinophagales</taxon>
        <taxon>Chitinophagaceae</taxon>
        <taxon>Chitinophaga</taxon>
    </lineage>
</organism>
<dbReference type="InterPro" id="IPR010064">
    <property type="entry name" value="HK97-gp10_tail"/>
</dbReference>
<reference evidence="1 2" key="1">
    <citation type="submission" date="2018-04" db="EMBL/GenBank/DDBJ databases">
        <title>Chitinophaga fuyangensis sp. nov., isolated from soil in a chemical factory.</title>
        <authorList>
            <person name="Chen K."/>
        </authorList>
    </citation>
    <scope>NUCLEOTIDE SEQUENCE [LARGE SCALE GENOMIC DNA]</scope>
    <source>
        <strain evidence="1 2">LY-1</strain>
    </source>
</reference>
<comment type="caution">
    <text evidence="1">The sequence shown here is derived from an EMBL/GenBank/DDBJ whole genome shotgun (WGS) entry which is preliminary data.</text>
</comment>
<name>A0A2T7BBN1_9BACT</name>
<sequence>MADFTQFRFDGLNEMLDKLSKAGDEIVQGTSDELEGAAMEMVAKAKQLAPDDTGLLRNSISYQKNSNLDFELVAQEHYSPYVEFGTGGLVDVPLGLESYAMQFKGDGIRQVNLPARPYFFPAYEEGRKRLIDTLKRKYGLK</sequence>
<dbReference type="EMBL" id="QCYK01000004">
    <property type="protein sequence ID" value="PUZ21804.1"/>
    <property type="molecule type" value="Genomic_DNA"/>
</dbReference>